<evidence type="ECO:0000256" key="3">
    <source>
        <dbReference type="ARBA" id="ARBA00022692"/>
    </source>
</evidence>
<evidence type="ECO:0000256" key="1">
    <source>
        <dbReference type="ARBA" id="ARBA00004651"/>
    </source>
</evidence>
<protein>
    <submittedName>
        <fullName evidence="8">Na/Pi cotransporter family protein</fullName>
    </submittedName>
</protein>
<feature type="transmembrane region" description="Helical" evidence="7">
    <location>
        <begin position="98"/>
        <end position="119"/>
    </location>
</feature>
<comment type="caution">
    <text evidence="8">The sequence shown here is derived from an EMBL/GenBank/DDBJ whole genome shotgun (WGS) entry which is preliminary data.</text>
</comment>
<feature type="transmembrane region" description="Helical" evidence="7">
    <location>
        <begin position="320"/>
        <end position="340"/>
    </location>
</feature>
<organism evidence="8 9">
    <name type="scientific">Candidatus Spyradenecus faecavium</name>
    <dbReference type="NCBI Taxonomy" id="2840947"/>
    <lineage>
        <taxon>Bacteria</taxon>
        <taxon>Pseudomonadati</taxon>
        <taxon>Lentisphaerota</taxon>
        <taxon>Lentisphaeria</taxon>
        <taxon>Lentisphaerales</taxon>
        <taxon>Lentisphaeraceae</taxon>
        <taxon>Lentisphaeraceae incertae sedis</taxon>
        <taxon>Candidatus Spyradenecus</taxon>
    </lineage>
</organism>
<dbReference type="GO" id="GO:0005436">
    <property type="term" value="F:sodium:phosphate symporter activity"/>
    <property type="evidence" value="ECO:0007669"/>
    <property type="project" value="InterPro"/>
</dbReference>
<dbReference type="PANTHER" id="PTHR10010">
    <property type="entry name" value="SOLUTE CARRIER FAMILY 34 SODIUM PHOSPHATE , MEMBER 2-RELATED"/>
    <property type="match status" value="1"/>
</dbReference>
<feature type="transmembrane region" description="Helical" evidence="7">
    <location>
        <begin position="238"/>
        <end position="263"/>
    </location>
</feature>
<evidence type="ECO:0000256" key="7">
    <source>
        <dbReference type="SAM" id="Phobius"/>
    </source>
</evidence>
<reference evidence="8" key="2">
    <citation type="journal article" date="2021" name="PeerJ">
        <title>Extensive microbial diversity within the chicken gut microbiome revealed by metagenomics and culture.</title>
        <authorList>
            <person name="Gilroy R."/>
            <person name="Ravi A."/>
            <person name="Getino M."/>
            <person name="Pursley I."/>
            <person name="Horton D.L."/>
            <person name="Alikhan N.F."/>
            <person name="Baker D."/>
            <person name="Gharbi K."/>
            <person name="Hall N."/>
            <person name="Watson M."/>
            <person name="Adriaenssens E.M."/>
            <person name="Foster-Nyarko E."/>
            <person name="Jarju S."/>
            <person name="Secka A."/>
            <person name="Antonio M."/>
            <person name="Oren A."/>
            <person name="Chaudhuri R.R."/>
            <person name="La Ragione R."/>
            <person name="Hildebrand F."/>
            <person name="Pallen M.J."/>
        </authorList>
    </citation>
    <scope>NUCLEOTIDE SEQUENCE</scope>
    <source>
        <strain evidence="8">35461</strain>
    </source>
</reference>
<sequence>MDTLLAAIEQFTVIGGAGVAAVVACLIGGLGIFLLGMQQISEGLQGVAGPRMRKLVAAATTNRFAGVATGTVVTAIIQSSSVTTVMVVGMVTSGIMTLLQAINVIIGANIGTTVTAWLVAVFPKVGITAIMSVIGVAAILYLFATRERWKFVGLILLGLGLIFFGLELMSGALAPISESQGMMDAMALFSATAPDGGFAVWGMVKCILVGAVATAIVQSSSATTGIAIILVAEGSIDFYTAACLVLGMNIGTTVTAWLAALNAPTNARRAALAHSLFNVIGVLIMAPLFPLAIPAAVRFFHIDTMGPEQLTFAVAGVHTAFNLINTCVFLPFTRAFAWLIERIIPDPKVRELPRLALLNPLKVAPVVAVEQARKEVEHMADRCAQLLADFRNVLAGKTNDELENDIFHREEELDVIQHEVSAFLGQIMSTNLPADVAYRSRMLLRVADEYESVSDEVAALLKQLIRMRRGKMKLSDRGRQALLGLHDLCATFAATVSEAFRQGKAHAADVLADMYPDAAGISARVKEIRKDQMARLAEHDPTLDPLCVVIVLDVLNIYRRLKEDCLNIGEAMLDEAR</sequence>
<dbReference type="GO" id="GO:0005886">
    <property type="term" value="C:plasma membrane"/>
    <property type="evidence" value="ECO:0007669"/>
    <property type="project" value="UniProtKB-SubCell"/>
</dbReference>
<dbReference type="AlphaFoldDB" id="A0A9D1NPM3"/>
<comment type="subcellular location">
    <subcellularLocation>
        <location evidence="1">Cell membrane</location>
        <topology evidence="1">Multi-pass membrane protein</topology>
    </subcellularLocation>
</comment>
<evidence type="ECO:0000313" key="8">
    <source>
        <dbReference type="EMBL" id="HIV09936.1"/>
    </source>
</evidence>
<dbReference type="SUPFAM" id="SSF109755">
    <property type="entry name" value="PhoU-like"/>
    <property type="match status" value="1"/>
</dbReference>
<accession>A0A9D1NPM3</accession>
<keyword evidence="4 7" id="KW-1133">Transmembrane helix</keyword>
<dbReference type="EMBL" id="DVOR01000234">
    <property type="protein sequence ID" value="HIV09936.1"/>
    <property type="molecule type" value="Genomic_DNA"/>
</dbReference>
<dbReference type="InterPro" id="IPR038078">
    <property type="entry name" value="PhoU-like_sf"/>
</dbReference>
<dbReference type="NCBIfam" id="TIGR00704">
    <property type="entry name" value="NaPi_cotrn_rel"/>
    <property type="match status" value="1"/>
</dbReference>
<keyword evidence="5 7" id="KW-0472">Membrane</keyword>
<evidence type="ECO:0000256" key="6">
    <source>
        <dbReference type="SAM" id="Coils"/>
    </source>
</evidence>
<gene>
    <name evidence="8" type="ORF">IAC79_07480</name>
</gene>
<name>A0A9D1NPM3_9BACT</name>
<evidence type="ECO:0000256" key="5">
    <source>
        <dbReference type="ARBA" id="ARBA00023136"/>
    </source>
</evidence>
<keyword evidence="6" id="KW-0175">Coiled coil</keyword>
<feature type="transmembrane region" description="Helical" evidence="7">
    <location>
        <begin position="55"/>
        <end position="77"/>
    </location>
</feature>
<feature type="transmembrane region" description="Helical" evidence="7">
    <location>
        <begin position="12"/>
        <end position="35"/>
    </location>
</feature>
<evidence type="ECO:0000256" key="4">
    <source>
        <dbReference type="ARBA" id="ARBA00022989"/>
    </source>
</evidence>
<dbReference type="InterPro" id="IPR003841">
    <property type="entry name" value="Na/Pi_transpt"/>
</dbReference>
<evidence type="ECO:0000313" key="9">
    <source>
        <dbReference type="Proteomes" id="UP000886845"/>
    </source>
</evidence>
<keyword evidence="3 7" id="KW-0812">Transmembrane</keyword>
<dbReference type="Gene3D" id="1.20.58.220">
    <property type="entry name" value="Phosphate transport system protein phou homolog 2, domain 2"/>
    <property type="match status" value="1"/>
</dbReference>
<dbReference type="GO" id="GO:0044341">
    <property type="term" value="P:sodium-dependent phosphate transport"/>
    <property type="evidence" value="ECO:0007669"/>
    <property type="project" value="InterPro"/>
</dbReference>
<keyword evidence="2" id="KW-1003">Cell membrane</keyword>
<feature type="transmembrane region" description="Helical" evidence="7">
    <location>
        <begin position="151"/>
        <end position="173"/>
    </location>
</feature>
<feature type="transmembrane region" description="Helical" evidence="7">
    <location>
        <begin position="125"/>
        <end position="144"/>
    </location>
</feature>
<reference evidence="8" key="1">
    <citation type="submission" date="2020-10" db="EMBL/GenBank/DDBJ databases">
        <authorList>
            <person name="Gilroy R."/>
        </authorList>
    </citation>
    <scope>NUCLEOTIDE SEQUENCE</scope>
    <source>
        <strain evidence="8">35461</strain>
    </source>
</reference>
<dbReference type="PANTHER" id="PTHR10010:SF46">
    <property type="entry name" value="SODIUM-DEPENDENT PHOSPHATE TRANSPORT PROTEIN 2B"/>
    <property type="match status" value="1"/>
</dbReference>
<proteinExistence type="predicted"/>
<dbReference type="NCBIfam" id="NF037997">
    <property type="entry name" value="Na_Pi_symport"/>
    <property type="match status" value="1"/>
</dbReference>
<dbReference type="Proteomes" id="UP000886845">
    <property type="component" value="Unassembled WGS sequence"/>
</dbReference>
<dbReference type="InterPro" id="IPR004633">
    <property type="entry name" value="NaPi_cotrn-rel/YqeW-like"/>
</dbReference>
<dbReference type="Pfam" id="PF02690">
    <property type="entry name" value="Na_Pi_cotrans"/>
    <property type="match status" value="2"/>
</dbReference>
<feature type="transmembrane region" description="Helical" evidence="7">
    <location>
        <begin position="275"/>
        <end position="300"/>
    </location>
</feature>
<feature type="coiled-coil region" evidence="6">
    <location>
        <begin position="369"/>
        <end position="419"/>
    </location>
</feature>
<evidence type="ECO:0000256" key="2">
    <source>
        <dbReference type="ARBA" id="ARBA00022475"/>
    </source>
</evidence>